<dbReference type="InterPro" id="IPR001357">
    <property type="entry name" value="BRCT_dom"/>
</dbReference>
<dbReference type="EMBL" id="FMYH01000001">
    <property type="protein sequence ID" value="SDB91509.1"/>
    <property type="molecule type" value="Genomic_DNA"/>
</dbReference>
<dbReference type="CDD" id="cd17748">
    <property type="entry name" value="BRCT_DNA_ligase_like"/>
    <property type="match status" value="1"/>
</dbReference>
<dbReference type="Gene3D" id="2.60.60.30">
    <property type="entry name" value="sav2460 like domains"/>
    <property type="match status" value="1"/>
</dbReference>
<dbReference type="Gene3D" id="3.40.50.10190">
    <property type="entry name" value="BRCT domain"/>
    <property type="match status" value="1"/>
</dbReference>
<keyword evidence="7" id="KW-1185">Reference proteome</keyword>
<dbReference type="InterPro" id="IPR012337">
    <property type="entry name" value="RNaseH-like_sf"/>
</dbReference>
<dbReference type="CDD" id="cd06127">
    <property type="entry name" value="DEDDh"/>
    <property type="match status" value="1"/>
</dbReference>
<dbReference type="AlphaFoldDB" id="A0A1G6HB42"/>
<keyword evidence="1" id="KW-0540">Nuclease</keyword>
<evidence type="ECO:0000256" key="2">
    <source>
        <dbReference type="ARBA" id="ARBA00022801"/>
    </source>
</evidence>
<sequence length="652" mass="68040">MIVGTSQGMIPASMSSRYRQGYAVVDVETSGLSPASHRVLQVAISQIAPDGSSERTWSTLLDPGCNPGPVHIHGLTRERLAGSPQYADVAAEVADLVDGRILVAHNAQFDWNFLAAEANRGNAPLTVDSRLCTMALTRRLDLPLPNLKLESVAAYWGVPQLAAHDAVDDTRVLVEVLRHSLVAADRLGLALPLTPCDGPPPVVYPAAPARPPCRWVYAGRWTPSTPLVQGMKVVFTGETRIPRETLTARAAAAGLDVMSSASSRTSVVVCPDPGYRTRKLEAARSHGTPVVSEEEFLRLLAQVAPGTDKSAASSRATISRCPTPADTVSQVPSPQEGVPSLVAPSRVASPHVAPPSAAPVRRGPLTGHRVLVLGGPHTDAAALRTRVGLAGGQAAANFTSSVTDIVALDGADADPRWHRGRAVGLQFLVPETLLPVPSPAQAAGATGLGEAESWPAEGALGTARAGIAAAVPEPVVLPRGGVVDLPSGDSWSLGVCWADGAATYPDDVAEVDVVAFVTDDGEEVGGDDDFVFFNAPTHRSGAVALELDLPGEVLVTIRPEALPAATRRVIVAATVADGKAFGDIGPIELTLRDDDGATLARATLDAATEEQSLIIATLYQRGDRWRFRAVGQGYASGLASLAVRHGVDIDED</sequence>
<dbReference type="SUPFAM" id="SSF53098">
    <property type="entry name" value="Ribonuclease H-like"/>
    <property type="match status" value="1"/>
</dbReference>
<feature type="domain" description="BRCT" evidence="5">
    <location>
        <begin position="223"/>
        <end position="300"/>
    </location>
</feature>
<name>A0A1G6HB42_9MICO</name>
<evidence type="ECO:0000313" key="6">
    <source>
        <dbReference type="EMBL" id="SDB91509.1"/>
    </source>
</evidence>
<dbReference type="STRING" id="1814289.SAMN05216410_0890"/>
<dbReference type="InterPro" id="IPR003325">
    <property type="entry name" value="TerD"/>
</dbReference>
<dbReference type="Gene3D" id="3.30.420.10">
    <property type="entry name" value="Ribonuclease H-like superfamily/Ribonuclease H"/>
    <property type="match status" value="1"/>
</dbReference>
<feature type="compositionally biased region" description="Low complexity" evidence="4">
    <location>
        <begin position="342"/>
        <end position="351"/>
    </location>
</feature>
<dbReference type="InterPro" id="IPR036397">
    <property type="entry name" value="RNaseH_sf"/>
</dbReference>
<gene>
    <name evidence="6" type="ORF">SAMN05216410_0890</name>
</gene>
<dbReference type="Proteomes" id="UP000199039">
    <property type="component" value="Unassembled WGS sequence"/>
</dbReference>
<dbReference type="PANTHER" id="PTHR30231">
    <property type="entry name" value="DNA POLYMERASE III SUBUNIT EPSILON"/>
    <property type="match status" value="1"/>
</dbReference>
<proteinExistence type="predicted"/>
<evidence type="ECO:0000256" key="1">
    <source>
        <dbReference type="ARBA" id="ARBA00022722"/>
    </source>
</evidence>
<protein>
    <submittedName>
        <fullName evidence="6">DNA polymerase-3 subunit epsilon</fullName>
    </submittedName>
</protein>
<dbReference type="Pfam" id="PF00929">
    <property type="entry name" value="RNase_T"/>
    <property type="match status" value="1"/>
</dbReference>
<dbReference type="InterPro" id="IPR036420">
    <property type="entry name" value="BRCT_dom_sf"/>
</dbReference>
<evidence type="ECO:0000259" key="5">
    <source>
        <dbReference type="PROSITE" id="PS50172"/>
    </source>
</evidence>
<dbReference type="CDD" id="cd06974">
    <property type="entry name" value="TerD_like"/>
    <property type="match status" value="1"/>
</dbReference>
<dbReference type="FunFam" id="3.30.420.10:FF:000045">
    <property type="entry name" value="3'-5' exonuclease DinG"/>
    <property type="match status" value="1"/>
</dbReference>
<dbReference type="GO" id="GO:0003676">
    <property type="term" value="F:nucleic acid binding"/>
    <property type="evidence" value="ECO:0007669"/>
    <property type="project" value="InterPro"/>
</dbReference>
<evidence type="ECO:0000256" key="3">
    <source>
        <dbReference type="ARBA" id="ARBA00022839"/>
    </source>
</evidence>
<dbReference type="Pfam" id="PF02342">
    <property type="entry name" value="TerD"/>
    <property type="match status" value="1"/>
</dbReference>
<accession>A0A1G6HB42</accession>
<dbReference type="SMART" id="SM00479">
    <property type="entry name" value="EXOIII"/>
    <property type="match status" value="1"/>
</dbReference>
<feature type="region of interest" description="Disordered" evidence="4">
    <location>
        <begin position="308"/>
        <end position="361"/>
    </location>
</feature>
<evidence type="ECO:0000313" key="7">
    <source>
        <dbReference type="Proteomes" id="UP000199039"/>
    </source>
</evidence>
<dbReference type="SMART" id="SM00292">
    <property type="entry name" value="BRCT"/>
    <property type="match status" value="2"/>
</dbReference>
<keyword evidence="3" id="KW-0269">Exonuclease</keyword>
<dbReference type="PANTHER" id="PTHR30231:SF4">
    <property type="entry name" value="PROTEIN NEN2"/>
    <property type="match status" value="1"/>
</dbReference>
<dbReference type="GO" id="GO:0008408">
    <property type="term" value="F:3'-5' exonuclease activity"/>
    <property type="evidence" value="ECO:0007669"/>
    <property type="project" value="TreeGrafter"/>
</dbReference>
<dbReference type="RefSeq" id="WP_217629081.1">
    <property type="nucleotide sequence ID" value="NZ_FMYH01000001.1"/>
</dbReference>
<dbReference type="Pfam" id="PF00533">
    <property type="entry name" value="BRCT"/>
    <property type="match status" value="1"/>
</dbReference>
<reference evidence="6 7" key="1">
    <citation type="submission" date="2016-09" db="EMBL/GenBank/DDBJ databases">
        <authorList>
            <person name="Capua I."/>
            <person name="De Benedictis P."/>
            <person name="Joannis T."/>
            <person name="Lombin L.H."/>
            <person name="Cattoli G."/>
        </authorList>
    </citation>
    <scope>NUCLEOTIDE SEQUENCE [LARGE SCALE GENOMIC DNA]</scope>
    <source>
        <strain evidence="6 7">ISLP-3</strain>
    </source>
</reference>
<dbReference type="InterPro" id="IPR013520">
    <property type="entry name" value="Ribonucl_H"/>
</dbReference>
<evidence type="ECO:0000256" key="4">
    <source>
        <dbReference type="SAM" id="MobiDB-lite"/>
    </source>
</evidence>
<keyword evidence="2" id="KW-0378">Hydrolase</keyword>
<dbReference type="PROSITE" id="PS50172">
    <property type="entry name" value="BRCT"/>
    <property type="match status" value="1"/>
</dbReference>
<organism evidence="6 7">
    <name type="scientific">Sanguibacter gelidistatuariae</name>
    <dbReference type="NCBI Taxonomy" id="1814289"/>
    <lineage>
        <taxon>Bacteria</taxon>
        <taxon>Bacillati</taxon>
        <taxon>Actinomycetota</taxon>
        <taxon>Actinomycetes</taxon>
        <taxon>Micrococcales</taxon>
        <taxon>Sanguibacteraceae</taxon>
        <taxon>Sanguibacter</taxon>
    </lineage>
</organism>
<dbReference type="GO" id="GO:0005829">
    <property type="term" value="C:cytosol"/>
    <property type="evidence" value="ECO:0007669"/>
    <property type="project" value="TreeGrafter"/>
</dbReference>
<dbReference type="SUPFAM" id="SSF52113">
    <property type="entry name" value="BRCT domain"/>
    <property type="match status" value="1"/>
</dbReference>